<sequence length="335" mass="37999">MDMYNKQKMFQILLTYFKIIQYQICYYFLGIFAVLDDLKNRDKNKLEIISKPGKVAVITGGARGIGLEVVKKLVQCEMHVIIGCRNVKAGQRIIRQHITSNASIEIYELDLKSFTSVKSFAQQVLYNHDQIHLLVNNAGVMFVPFELCEDGYEAHWTINYLSHFLLTELLLPALKRSSSTNEHARIINVSSCAHEASPLINFDSISNSHTYITNAAYAKSKLAQIMSTKYYNKILANTNVEVFAVHPGIVNTELFNGTLLKMTMPWILSYICKTPEEGSRSVVYACISPKLEGCGGYYANCQSVKNLPYADDEETQKKLYDTSMVMINHFLIKNN</sequence>
<dbReference type="PANTHER" id="PTHR43157">
    <property type="entry name" value="PHOSPHATIDYLINOSITOL-GLYCAN BIOSYNTHESIS CLASS F PROTEIN-RELATED"/>
    <property type="match status" value="1"/>
</dbReference>
<feature type="transmembrane region" description="Helical" evidence="2">
    <location>
        <begin position="12"/>
        <end position="35"/>
    </location>
</feature>
<dbReference type="EMBL" id="VUJU01003802">
    <property type="protein sequence ID" value="KAF0756658.1"/>
    <property type="molecule type" value="Genomic_DNA"/>
</dbReference>
<protein>
    <submittedName>
        <fullName evidence="3">Dehydrogenase/reductase SDR family member on chromosome X-like</fullName>
    </submittedName>
</protein>
<dbReference type="Gene3D" id="3.40.50.720">
    <property type="entry name" value="NAD(P)-binding Rossmann-like Domain"/>
    <property type="match status" value="1"/>
</dbReference>
<keyword evidence="2" id="KW-0812">Transmembrane</keyword>
<keyword evidence="1" id="KW-0560">Oxidoreductase</keyword>
<dbReference type="GO" id="GO:0016491">
    <property type="term" value="F:oxidoreductase activity"/>
    <property type="evidence" value="ECO:0007669"/>
    <property type="project" value="UniProtKB-KW"/>
</dbReference>
<dbReference type="PANTHER" id="PTHR43157:SF31">
    <property type="entry name" value="PHOSPHATIDYLINOSITOL-GLYCAN BIOSYNTHESIS CLASS F PROTEIN"/>
    <property type="match status" value="1"/>
</dbReference>
<evidence type="ECO:0000313" key="4">
    <source>
        <dbReference type="Proteomes" id="UP000478052"/>
    </source>
</evidence>
<keyword evidence="4" id="KW-1185">Reference proteome</keyword>
<evidence type="ECO:0000256" key="1">
    <source>
        <dbReference type="ARBA" id="ARBA00023002"/>
    </source>
</evidence>
<organism evidence="3 4">
    <name type="scientific">Aphis craccivora</name>
    <name type="common">Cowpea aphid</name>
    <dbReference type="NCBI Taxonomy" id="307492"/>
    <lineage>
        <taxon>Eukaryota</taxon>
        <taxon>Metazoa</taxon>
        <taxon>Ecdysozoa</taxon>
        <taxon>Arthropoda</taxon>
        <taxon>Hexapoda</taxon>
        <taxon>Insecta</taxon>
        <taxon>Pterygota</taxon>
        <taxon>Neoptera</taxon>
        <taxon>Paraneoptera</taxon>
        <taxon>Hemiptera</taxon>
        <taxon>Sternorrhyncha</taxon>
        <taxon>Aphidomorpha</taxon>
        <taxon>Aphidoidea</taxon>
        <taxon>Aphididae</taxon>
        <taxon>Aphidini</taxon>
        <taxon>Aphis</taxon>
        <taxon>Aphis</taxon>
    </lineage>
</organism>
<evidence type="ECO:0000256" key="2">
    <source>
        <dbReference type="SAM" id="Phobius"/>
    </source>
</evidence>
<dbReference type="AlphaFoldDB" id="A0A6G0YJ71"/>
<name>A0A6G0YJ71_APHCR</name>
<dbReference type="Pfam" id="PF00106">
    <property type="entry name" value="adh_short"/>
    <property type="match status" value="1"/>
</dbReference>
<proteinExistence type="predicted"/>
<dbReference type="SUPFAM" id="SSF51735">
    <property type="entry name" value="NAD(P)-binding Rossmann-fold domains"/>
    <property type="match status" value="1"/>
</dbReference>
<dbReference type="OrthoDB" id="191139at2759"/>
<gene>
    <name evidence="3" type="ORF">FWK35_00019078</name>
</gene>
<reference evidence="3 4" key="1">
    <citation type="submission" date="2019-08" db="EMBL/GenBank/DDBJ databases">
        <title>Whole genome of Aphis craccivora.</title>
        <authorList>
            <person name="Voronova N.V."/>
            <person name="Shulinski R.S."/>
            <person name="Bandarenka Y.V."/>
            <person name="Zhorov D.G."/>
            <person name="Warner D."/>
        </authorList>
    </citation>
    <scope>NUCLEOTIDE SEQUENCE [LARGE SCALE GENOMIC DNA]</scope>
    <source>
        <strain evidence="3">180601</strain>
        <tissue evidence="3">Whole Body</tissue>
    </source>
</reference>
<accession>A0A6G0YJ71</accession>
<keyword evidence="2" id="KW-0472">Membrane</keyword>
<dbReference type="Proteomes" id="UP000478052">
    <property type="component" value="Unassembled WGS sequence"/>
</dbReference>
<dbReference type="InterPro" id="IPR002347">
    <property type="entry name" value="SDR_fam"/>
</dbReference>
<evidence type="ECO:0000313" key="3">
    <source>
        <dbReference type="EMBL" id="KAF0756658.1"/>
    </source>
</evidence>
<dbReference type="PRINTS" id="PR00081">
    <property type="entry name" value="GDHRDH"/>
</dbReference>
<dbReference type="InterPro" id="IPR036291">
    <property type="entry name" value="NAD(P)-bd_dom_sf"/>
</dbReference>
<keyword evidence="2" id="KW-1133">Transmembrane helix</keyword>
<comment type="caution">
    <text evidence="3">The sequence shown here is derived from an EMBL/GenBank/DDBJ whole genome shotgun (WGS) entry which is preliminary data.</text>
</comment>